<gene>
    <name evidence="1" type="ORF">SGF_01580</name>
</gene>
<dbReference type="AlphaFoldDB" id="A0A6N3QN19"/>
<evidence type="ECO:0000313" key="2">
    <source>
        <dbReference type="Proteomes" id="UP000003302"/>
    </source>
</evidence>
<dbReference type="EMBL" id="AERO01000067">
    <property type="protein sequence ID" value="EFW60956.1"/>
    <property type="molecule type" value="Genomic_DNA"/>
</dbReference>
<evidence type="ECO:0000313" key="1">
    <source>
        <dbReference type="EMBL" id="EFW60956.1"/>
    </source>
</evidence>
<reference evidence="1 2" key="1">
    <citation type="submission" date="2011-01" db="EMBL/GenBank/DDBJ databases">
        <title>Shigella flexneri CDC 796-83 whole genome shotgun sequencing project.</title>
        <authorList>
            <person name="Mane S.P."/>
            <person name="Sobral B.W."/>
            <person name="Cebula T."/>
            <person name="Chertkov O."/>
            <person name="Munk A.C."/>
            <person name="Tapia R."/>
            <person name="Green L."/>
            <person name="Rogers Y."/>
            <person name="Detter J.C."/>
            <person name="Bruce D."/>
            <person name="Brettin T.S."/>
        </authorList>
    </citation>
    <scope>NUCLEOTIDE SEQUENCE [LARGE SCALE GENOMIC DNA]</scope>
    <source>
        <strain evidence="1 2">CDC 796-83</strain>
    </source>
</reference>
<comment type="caution">
    <text evidence="1">The sequence shown here is derived from an EMBL/GenBank/DDBJ whole genome shotgun (WGS) entry which is preliminary data.</text>
</comment>
<sequence>MRINNVALITEQIAQDYILRKNDSVISVSERAQIAKWLPVMEAIRLLAKCALFMPDAA</sequence>
<accession>A0A6N3QN19</accession>
<dbReference type="Proteomes" id="UP000003302">
    <property type="component" value="Unassembled WGS sequence"/>
</dbReference>
<proteinExistence type="predicted"/>
<name>A0A6N3QN19_SHIFL</name>
<protein>
    <submittedName>
        <fullName evidence="1">Uncharacterized protein</fullName>
    </submittedName>
</protein>
<organism evidence="1 2">
    <name type="scientific">Shigella flexneri CDC 796-83</name>
    <dbReference type="NCBI Taxonomy" id="945360"/>
    <lineage>
        <taxon>Bacteria</taxon>
        <taxon>Pseudomonadati</taxon>
        <taxon>Pseudomonadota</taxon>
        <taxon>Gammaproteobacteria</taxon>
        <taxon>Enterobacterales</taxon>
        <taxon>Enterobacteriaceae</taxon>
        <taxon>Shigella</taxon>
    </lineage>
</organism>